<gene>
    <name evidence="2" type="ORF">SAMN04488570_1918</name>
</gene>
<dbReference type="InterPro" id="IPR050181">
    <property type="entry name" value="Cold_shock_domain"/>
</dbReference>
<dbReference type="PANTHER" id="PTHR11544">
    <property type="entry name" value="COLD SHOCK DOMAIN CONTAINING PROTEINS"/>
    <property type="match status" value="1"/>
</dbReference>
<dbReference type="InterPro" id="IPR011129">
    <property type="entry name" value="CSD"/>
</dbReference>
<keyword evidence="3" id="KW-1185">Reference proteome</keyword>
<dbReference type="EMBL" id="LT629757">
    <property type="protein sequence ID" value="SDS45567.1"/>
    <property type="molecule type" value="Genomic_DNA"/>
</dbReference>
<sequence>MSERSKAVPTGKVKWYDAEKGFGFLSREDGDDVYVRASSLPEGIATLKAGTKVEFGVLSGRKGEQAHQVKVLDAPPSVSQNRRAASRRSPEDMATITEDLIRLLEGVGTAYRHGRHPDAKTAKPTAKLLRALADELDL</sequence>
<feature type="domain" description="CSD" evidence="1">
    <location>
        <begin position="8"/>
        <end position="71"/>
    </location>
</feature>
<keyword evidence="2" id="KW-0238">DNA-binding</keyword>
<reference evidence="3" key="1">
    <citation type="submission" date="2016-10" db="EMBL/GenBank/DDBJ databases">
        <authorList>
            <person name="Varghese N."/>
            <person name="Submissions S."/>
        </authorList>
    </citation>
    <scope>NUCLEOTIDE SEQUENCE [LARGE SCALE GENOMIC DNA]</scope>
    <source>
        <strain evidence="3">DSM 22127</strain>
    </source>
</reference>
<dbReference type="Proteomes" id="UP000198859">
    <property type="component" value="Chromosome I"/>
</dbReference>
<dbReference type="InterPro" id="IPR012340">
    <property type="entry name" value="NA-bd_OB-fold"/>
</dbReference>
<name>A0A1H1SC70_9ACTN</name>
<dbReference type="InterPro" id="IPR002059">
    <property type="entry name" value="CSP_DNA-bd"/>
</dbReference>
<dbReference type="GO" id="GO:0003677">
    <property type="term" value="F:DNA binding"/>
    <property type="evidence" value="ECO:0007669"/>
    <property type="project" value="UniProtKB-KW"/>
</dbReference>
<evidence type="ECO:0000259" key="1">
    <source>
        <dbReference type="PROSITE" id="PS51857"/>
    </source>
</evidence>
<dbReference type="PROSITE" id="PS51857">
    <property type="entry name" value="CSD_2"/>
    <property type="match status" value="1"/>
</dbReference>
<protein>
    <submittedName>
        <fullName evidence="2">Cold-shock DNA-binding protein family</fullName>
    </submittedName>
</protein>
<dbReference type="Pfam" id="PF00313">
    <property type="entry name" value="CSD"/>
    <property type="match status" value="1"/>
</dbReference>
<dbReference type="PRINTS" id="PR00050">
    <property type="entry name" value="COLDSHOCK"/>
</dbReference>
<dbReference type="AlphaFoldDB" id="A0A1H1SC70"/>
<dbReference type="Gene3D" id="2.40.50.140">
    <property type="entry name" value="Nucleic acid-binding proteins"/>
    <property type="match status" value="1"/>
</dbReference>
<dbReference type="STRING" id="642780.SAMN04488570_1918"/>
<accession>A0A1H1SC70</accession>
<proteinExistence type="predicted"/>
<evidence type="ECO:0000313" key="2">
    <source>
        <dbReference type="EMBL" id="SDS45567.1"/>
    </source>
</evidence>
<dbReference type="SUPFAM" id="SSF50249">
    <property type="entry name" value="Nucleic acid-binding proteins"/>
    <property type="match status" value="1"/>
</dbReference>
<dbReference type="SMART" id="SM00357">
    <property type="entry name" value="CSP"/>
    <property type="match status" value="1"/>
</dbReference>
<organism evidence="2 3">
    <name type="scientific">Nocardioides scoriae</name>
    <dbReference type="NCBI Taxonomy" id="642780"/>
    <lineage>
        <taxon>Bacteria</taxon>
        <taxon>Bacillati</taxon>
        <taxon>Actinomycetota</taxon>
        <taxon>Actinomycetes</taxon>
        <taxon>Propionibacteriales</taxon>
        <taxon>Nocardioidaceae</taxon>
        <taxon>Nocardioides</taxon>
    </lineage>
</organism>
<evidence type="ECO:0000313" key="3">
    <source>
        <dbReference type="Proteomes" id="UP000198859"/>
    </source>
</evidence>
<dbReference type="CDD" id="cd04458">
    <property type="entry name" value="CSP_CDS"/>
    <property type="match status" value="1"/>
</dbReference>